<dbReference type="InterPro" id="IPR007627">
    <property type="entry name" value="RNA_pol_sigma70_r2"/>
</dbReference>
<keyword evidence="2" id="KW-0805">Transcription regulation</keyword>
<keyword evidence="4" id="KW-0238">DNA-binding</keyword>
<gene>
    <name evidence="8" type="ORF">RM779_14780</name>
</gene>
<sequence>MREAAREREFREFAEARQRPLRRSAYLLCGDWHEAQDLTQTTLMKLYAAWGRVRRDGNVEAYARTILIRTFIDQHRRRGMREDPVEELPELPDARAPAPAPELRLVMQAALMNLPPRYRAVLVLRFWEDWSVEQTAHALHVSPGTVRSQSARGLSRLRRLIERGAVEVNRA</sequence>
<dbReference type="PANTHER" id="PTHR43133:SF50">
    <property type="entry name" value="ECF RNA POLYMERASE SIGMA FACTOR SIGM"/>
    <property type="match status" value="1"/>
</dbReference>
<dbReference type="SUPFAM" id="SSF88946">
    <property type="entry name" value="Sigma2 domain of RNA polymerase sigma factors"/>
    <property type="match status" value="1"/>
</dbReference>
<dbReference type="InterPro" id="IPR039425">
    <property type="entry name" value="RNA_pol_sigma-70-like"/>
</dbReference>
<dbReference type="Pfam" id="PF04542">
    <property type="entry name" value="Sigma70_r2"/>
    <property type="match status" value="1"/>
</dbReference>
<evidence type="ECO:0000256" key="1">
    <source>
        <dbReference type="ARBA" id="ARBA00010641"/>
    </source>
</evidence>
<dbReference type="RefSeq" id="WP_311618149.1">
    <property type="nucleotide sequence ID" value="NZ_JAVREV010000007.1"/>
</dbReference>
<dbReference type="NCBIfam" id="TIGR02983">
    <property type="entry name" value="SigE-fam_strep"/>
    <property type="match status" value="1"/>
</dbReference>
<proteinExistence type="inferred from homology"/>
<evidence type="ECO:0000313" key="8">
    <source>
        <dbReference type="EMBL" id="MDT0443845.1"/>
    </source>
</evidence>
<keyword evidence="9" id="KW-1185">Reference proteome</keyword>
<dbReference type="InterPro" id="IPR013325">
    <property type="entry name" value="RNA_pol_sigma_r2"/>
</dbReference>
<feature type="domain" description="RNA polymerase sigma-70 region 2" evidence="6">
    <location>
        <begin position="15"/>
        <end position="79"/>
    </location>
</feature>
<dbReference type="Pfam" id="PF08281">
    <property type="entry name" value="Sigma70_r4_2"/>
    <property type="match status" value="1"/>
</dbReference>
<dbReference type="InterPro" id="IPR036388">
    <property type="entry name" value="WH-like_DNA-bd_sf"/>
</dbReference>
<dbReference type="InterPro" id="IPR013324">
    <property type="entry name" value="RNA_pol_sigma_r3/r4-like"/>
</dbReference>
<evidence type="ECO:0000256" key="2">
    <source>
        <dbReference type="ARBA" id="ARBA00023015"/>
    </source>
</evidence>
<name>A0ABU2S4F5_9ACTN</name>
<dbReference type="SUPFAM" id="SSF88659">
    <property type="entry name" value="Sigma3 and sigma4 domains of RNA polymerase sigma factors"/>
    <property type="match status" value="1"/>
</dbReference>
<protein>
    <submittedName>
        <fullName evidence="8">SigE family RNA polymerase sigma factor</fullName>
    </submittedName>
</protein>
<dbReference type="EMBL" id="JAVREV010000007">
    <property type="protein sequence ID" value="MDT0443845.1"/>
    <property type="molecule type" value="Genomic_DNA"/>
</dbReference>
<evidence type="ECO:0000259" key="7">
    <source>
        <dbReference type="Pfam" id="PF08281"/>
    </source>
</evidence>
<dbReference type="InterPro" id="IPR013249">
    <property type="entry name" value="RNA_pol_sigma70_r4_t2"/>
</dbReference>
<dbReference type="CDD" id="cd06171">
    <property type="entry name" value="Sigma70_r4"/>
    <property type="match status" value="1"/>
</dbReference>
<dbReference type="Proteomes" id="UP001183615">
    <property type="component" value="Unassembled WGS sequence"/>
</dbReference>
<dbReference type="Gene3D" id="1.10.1740.10">
    <property type="match status" value="1"/>
</dbReference>
<dbReference type="PANTHER" id="PTHR43133">
    <property type="entry name" value="RNA POLYMERASE ECF-TYPE SIGMA FACTO"/>
    <property type="match status" value="1"/>
</dbReference>
<keyword evidence="3" id="KW-0731">Sigma factor</keyword>
<dbReference type="Gene3D" id="1.10.10.10">
    <property type="entry name" value="Winged helix-like DNA-binding domain superfamily/Winged helix DNA-binding domain"/>
    <property type="match status" value="1"/>
</dbReference>
<evidence type="ECO:0000256" key="5">
    <source>
        <dbReference type="ARBA" id="ARBA00023163"/>
    </source>
</evidence>
<dbReference type="InterPro" id="IPR014325">
    <property type="entry name" value="RNA_pol_sigma-E_actinobac"/>
</dbReference>
<dbReference type="InterPro" id="IPR014284">
    <property type="entry name" value="RNA_pol_sigma-70_dom"/>
</dbReference>
<dbReference type="NCBIfam" id="TIGR02937">
    <property type="entry name" value="sigma70-ECF"/>
    <property type="match status" value="1"/>
</dbReference>
<comment type="similarity">
    <text evidence="1">Belongs to the sigma-70 factor family. ECF subfamily.</text>
</comment>
<comment type="caution">
    <text evidence="8">The sequence shown here is derived from an EMBL/GenBank/DDBJ whole genome shotgun (WGS) entry which is preliminary data.</text>
</comment>
<evidence type="ECO:0000313" key="9">
    <source>
        <dbReference type="Proteomes" id="UP001183615"/>
    </source>
</evidence>
<keyword evidence="5" id="KW-0804">Transcription</keyword>
<accession>A0ABU2S4F5</accession>
<organism evidence="8 9">
    <name type="scientific">Streptomyces johnsoniae</name>
    <dbReference type="NCBI Taxonomy" id="3075532"/>
    <lineage>
        <taxon>Bacteria</taxon>
        <taxon>Bacillati</taxon>
        <taxon>Actinomycetota</taxon>
        <taxon>Actinomycetes</taxon>
        <taxon>Kitasatosporales</taxon>
        <taxon>Streptomycetaceae</taxon>
        <taxon>Streptomyces</taxon>
    </lineage>
</organism>
<evidence type="ECO:0000256" key="3">
    <source>
        <dbReference type="ARBA" id="ARBA00023082"/>
    </source>
</evidence>
<evidence type="ECO:0000259" key="6">
    <source>
        <dbReference type="Pfam" id="PF04542"/>
    </source>
</evidence>
<reference evidence="9" key="1">
    <citation type="submission" date="2023-07" db="EMBL/GenBank/DDBJ databases">
        <title>30 novel species of actinomycetes from the DSMZ collection.</title>
        <authorList>
            <person name="Nouioui I."/>
        </authorList>
    </citation>
    <scope>NUCLEOTIDE SEQUENCE [LARGE SCALE GENOMIC DNA]</scope>
    <source>
        <strain evidence="9">DSM 41886</strain>
    </source>
</reference>
<evidence type="ECO:0000256" key="4">
    <source>
        <dbReference type="ARBA" id="ARBA00023125"/>
    </source>
</evidence>
<feature type="domain" description="RNA polymerase sigma factor 70 region 4 type 2" evidence="7">
    <location>
        <begin position="107"/>
        <end position="157"/>
    </location>
</feature>